<dbReference type="PANTHER" id="PTHR10516:SF443">
    <property type="entry name" value="FK506-BINDING PROTEIN 59-RELATED"/>
    <property type="match status" value="1"/>
</dbReference>
<gene>
    <name evidence="7" type="ORF">JKP88DRAFT_180505</name>
</gene>
<evidence type="ECO:0000256" key="4">
    <source>
        <dbReference type="ARBA" id="ARBA00023235"/>
    </source>
</evidence>
<evidence type="ECO:0000256" key="2">
    <source>
        <dbReference type="ARBA" id="ARBA00013194"/>
    </source>
</evidence>
<keyword evidence="4 5" id="KW-0413">Isomerase</keyword>
<evidence type="ECO:0000259" key="6">
    <source>
        <dbReference type="PROSITE" id="PS50059"/>
    </source>
</evidence>
<evidence type="ECO:0000256" key="1">
    <source>
        <dbReference type="ARBA" id="ARBA00000971"/>
    </source>
</evidence>
<accession>A0A836CG81</accession>
<name>A0A836CG81_9STRA</name>
<sequence length="102" mass="11033">DATHFPAAGVTVSIHYVGRIQTAEKGLSEPFDSSRARGRPLLAKLGADQLIRAMEDVLPHMSVGQVVQVVAPPHYAYGRAGWPPIIPPNATLVFELELVSFM</sequence>
<proteinExistence type="predicted"/>
<organism evidence="7 8">
    <name type="scientific">Tribonema minus</name>
    <dbReference type="NCBI Taxonomy" id="303371"/>
    <lineage>
        <taxon>Eukaryota</taxon>
        <taxon>Sar</taxon>
        <taxon>Stramenopiles</taxon>
        <taxon>Ochrophyta</taxon>
        <taxon>PX clade</taxon>
        <taxon>Xanthophyceae</taxon>
        <taxon>Tribonematales</taxon>
        <taxon>Tribonemataceae</taxon>
        <taxon>Tribonema</taxon>
    </lineage>
</organism>
<evidence type="ECO:0000256" key="3">
    <source>
        <dbReference type="ARBA" id="ARBA00023110"/>
    </source>
</evidence>
<feature type="non-terminal residue" evidence="7">
    <location>
        <position position="1"/>
    </location>
</feature>
<dbReference type="GO" id="GO:0003755">
    <property type="term" value="F:peptidyl-prolyl cis-trans isomerase activity"/>
    <property type="evidence" value="ECO:0007669"/>
    <property type="project" value="UniProtKB-KW"/>
</dbReference>
<dbReference type="OrthoDB" id="1902587at2759"/>
<evidence type="ECO:0000313" key="8">
    <source>
        <dbReference type="Proteomes" id="UP000664859"/>
    </source>
</evidence>
<dbReference type="Pfam" id="PF00254">
    <property type="entry name" value="FKBP_C"/>
    <property type="match status" value="1"/>
</dbReference>
<keyword evidence="3 5" id="KW-0697">Rotamase</keyword>
<dbReference type="PROSITE" id="PS50059">
    <property type="entry name" value="FKBP_PPIASE"/>
    <property type="match status" value="1"/>
</dbReference>
<dbReference type="InterPro" id="IPR050689">
    <property type="entry name" value="FKBP-type_PPIase"/>
</dbReference>
<reference evidence="7" key="1">
    <citation type="submission" date="2021-02" db="EMBL/GenBank/DDBJ databases">
        <title>First Annotated Genome of the Yellow-green Alga Tribonema minus.</title>
        <authorList>
            <person name="Mahan K.M."/>
        </authorList>
    </citation>
    <scope>NUCLEOTIDE SEQUENCE</scope>
    <source>
        <strain evidence="7">UTEX B ZZ1240</strain>
    </source>
</reference>
<dbReference type="PANTHER" id="PTHR10516">
    <property type="entry name" value="PEPTIDYL-PROLYL CIS-TRANS ISOMERASE"/>
    <property type="match status" value="1"/>
</dbReference>
<dbReference type="Gene3D" id="3.10.50.40">
    <property type="match status" value="1"/>
</dbReference>
<feature type="domain" description="PPIase FKBP-type" evidence="6">
    <location>
        <begin position="9"/>
        <end position="102"/>
    </location>
</feature>
<protein>
    <recommendedName>
        <fullName evidence="2 5">peptidylprolyl isomerase</fullName>
        <ecNumber evidence="2 5">5.2.1.8</ecNumber>
    </recommendedName>
</protein>
<dbReference type="Proteomes" id="UP000664859">
    <property type="component" value="Unassembled WGS sequence"/>
</dbReference>
<dbReference type="AlphaFoldDB" id="A0A836CG81"/>
<evidence type="ECO:0000256" key="5">
    <source>
        <dbReference type="PROSITE-ProRule" id="PRU00277"/>
    </source>
</evidence>
<dbReference type="EC" id="5.2.1.8" evidence="2 5"/>
<dbReference type="SUPFAM" id="SSF54534">
    <property type="entry name" value="FKBP-like"/>
    <property type="match status" value="1"/>
</dbReference>
<dbReference type="InterPro" id="IPR001179">
    <property type="entry name" value="PPIase_FKBP_dom"/>
</dbReference>
<dbReference type="InterPro" id="IPR046357">
    <property type="entry name" value="PPIase_dom_sf"/>
</dbReference>
<comment type="catalytic activity">
    <reaction evidence="1 5">
        <text>[protein]-peptidylproline (omega=180) = [protein]-peptidylproline (omega=0)</text>
        <dbReference type="Rhea" id="RHEA:16237"/>
        <dbReference type="Rhea" id="RHEA-COMP:10747"/>
        <dbReference type="Rhea" id="RHEA-COMP:10748"/>
        <dbReference type="ChEBI" id="CHEBI:83833"/>
        <dbReference type="ChEBI" id="CHEBI:83834"/>
        <dbReference type="EC" id="5.2.1.8"/>
    </reaction>
</comment>
<comment type="caution">
    <text evidence="7">The sequence shown here is derived from an EMBL/GenBank/DDBJ whole genome shotgun (WGS) entry which is preliminary data.</text>
</comment>
<dbReference type="EMBL" id="JAFCMP010000134">
    <property type="protein sequence ID" value="KAG5185395.1"/>
    <property type="molecule type" value="Genomic_DNA"/>
</dbReference>
<evidence type="ECO:0000313" key="7">
    <source>
        <dbReference type="EMBL" id="KAG5185395.1"/>
    </source>
</evidence>
<keyword evidence="8" id="KW-1185">Reference proteome</keyword>
<dbReference type="GO" id="GO:0005737">
    <property type="term" value="C:cytoplasm"/>
    <property type="evidence" value="ECO:0007669"/>
    <property type="project" value="TreeGrafter"/>
</dbReference>